<feature type="transmembrane region" description="Helical" evidence="9">
    <location>
        <begin position="190"/>
        <end position="211"/>
    </location>
</feature>
<keyword evidence="8" id="KW-0407">Ion channel</keyword>
<gene>
    <name evidence="10" type="ORF">Pyn_27382</name>
</gene>
<keyword evidence="6" id="KW-0406">Ion transport</keyword>
<keyword evidence="4 9" id="KW-0812">Transmembrane</keyword>
<keyword evidence="7 9" id="KW-0472">Membrane</keyword>
<dbReference type="OrthoDB" id="68611at2759"/>
<feature type="transmembrane region" description="Helical" evidence="9">
    <location>
        <begin position="51"/>
        <end position="70"/>
    </location>
</feature>
<evidence type="ECO:0000256" key="8">
    <source>
        <dbReference type="ARBA" id="ARBA00023303"/>
    </source>
</evidence>
<comment type="caution">
    <text evidence="10">The sequence shown here is derived from an EMBL/GenBank/DDBJ whole genome shotgun (WGS) entry which is preliminary data.</text>
</comment>
<dbReference type="AlphaFoldDB" id="A0A314YXU2"/>
<dbReference type="GO" id="GO:0015743">
    <property type="term" value="P:malate transport"/>
    <property type="evidence" value="ECO:0007669"/>
    <property type="project" value="InterPro"/>
</dbReference>
<comment type="subcellular location">
    <subcellularLocation>
        <location evidence="1">Membrane</location>
        <topology evidence="1">Multi-pass membrane protein</topology>
    </subcellularLocation>
</comment>
<name>A0A314YXU2_PRUYE</name>
<organism evidence="10 11">
    <name type="scientific">Prunus yedoensis var. nudiflora</name>
    <dbReference type="NCBI Taxonomy" id="2094558"/>
    <lineage>
        <taxon>Eukaryota</taxon>
        <taxon>Viridiplantae</taxon>
        <taxon>Streptophyta</taxon>
        <taxon>Embryophyta</taxon>
        <taxon>Tracheophyta</taxon>
        <taxon>Spermatophyta</taxon>
        <taxon>Magnoliopsida</taxon>
        <taxon>eudicotyledons</taxon>
        <taxon>Gunneridae</taxon>
        <taxon>Pentapetalae</taxon>
        <taxon>rosids</taxon>
        <taxon>fabids</taxon>
        <taxon>Rosales</taxon>
        <taxon>Rosaceae</taxon>
        <taxon>Amygdaloideae</taxon>
        <taxon>Amygdaleae</taxon>
        <taxon>Prunus</taxon>
    </lineage>
</organism>
<feature type="transmembrane region" description="Helical" evidence="9">
    <location>
        <begin position="161"/>
        <end position="178"/>
    </location>
</feature>
<reference evidence="10 11" key="1">
    <citation type="submission" date="2018-02" db="EMBL/GenBank/DDBJ databases">
        <title>Draft genome of wild Prunus yedoensis var. nudiflora.</title>
        <authorList>
            <person name="Baek S."/>
            <person name="Kim J.-H."/>
            <person name="Choi K."/>
            <person name="Kim G.-B."/>
            <person name="Cho A."/>
            <person name="Jang H."/>
            <person name="Shin C.-H."/>
            <person name="Yu H.-J."/>
            <person name="Mun J.-H."/>
        </authorList>
    </citation>
    <scope>NUCLEOTIDE SEQUENCE [LARGE SCALE GENOMIC DNA]</scope>
    <source>
        <strain evidence="11">cv. Jeju island</strain>
        <tissue evidence="10">Leaf</tissue>
    </source>
</reference>
<dbReference type="EMBL" id="PJQY01000591">
    <property type="protein sequence ID" value="PQQ09658.1"/>
    <property type="molecule type" value="Genomic_DNA"/>
</dbReference>
<dbReference type="Pfam" id="PF11744">
    <property type="entry name" value="ALMT"/>
    <property type="match status" value="1"/>
</dbReference>
<proteinExistence type="inferred from homology"/>
<dbReference type="GO" id="GO:0034220">
    <property type="term" value="P:monoatomic ion transmembrane transport"/>
    <property type="evidence" value="ECO:0007669"/>
    <property type="project" value="UniProtKB-KW"/>
</dbReference>
<keyword evidence="11" id="KW-1185">Reference proteome</keyword>
<keyword evidence="5 9" id="KW-1133">Transmembrane helix</keyword>
<evidence type="ECO:0008006" key="12">
    <source>
        <dbReference type="Google" id="ProtNLM"/>
    </source>
</evidence>
<comment type="similarity">
    <text evidence="2">Belongs to the aromatic acid exporter (TC 2.A.85) family.</text>
</comment>
<evidence type="ECO:0000256" key="5">
    <source>
        <dbReference type="ARBA" id="ARBA00022989"/>
    </source>
</evidence>
<evidence type="ECO:0000256" key="4">
    <source>
        <dbReference type="ARBA" id="ARBA00022692"/>
    </source>
</evidence>
<evidence type="ECO:0000256" key="3">
    <source>
        <dbReference type="ARBA" id="ARBA00022448"/>
    </source>
</evidence>
<evidence type="ECO:0000256" key="7">
    <source>
        <dbReference type="ARBA" id="ARBA00023136"/>
    </source>
</evidence>
<evidence type="ECO:0000256" key="6">
    <source>
        <dbReference type="ARBA" id="ARBA00023065"/>
    </source>
</evidence>
<evidence type="ECO:0000256" key="9">
    <source>
        <dbReference type="SAM" id="Phobius"/>
    </source>
</evidence>
<protein>
    <recommendedName>
        <fullName evidence="12">Aluminum-activated malate transporter 9</fullName>
    </recommendedName>
</protein>
<dbReference type="STRING" id="2094558.A0A314YXU2"/>
<dbReference type="InterPro" id="IPR020966">
    <property type="entry name" value="ALMT"/>
</dbReference>
<dbReference type="GO" id="GO:0016020">
    <property type="term" value="C:membrane"/>
    <property type="evidence" value="ECO:0007669"/>
    <property type="project" value="UniProtKB-SubCell"/>
</dbReference>
<accession>A0A314YXU2</accession>
<evidence type="ECO:0000313" key="10">
    <source>
        <dbReference type="EMBL" id="PQQ09658.1"/>
    </source>
</evidence>
<dbReference type="PANTHER" id="PTHR31086">
    <property type="entry name" value="ALUMINUM-ACTIVATED MALATE TRANSPORTER 10"/>
    <property type="match status" value="1"/>
</dbReference>
<feature type="transmembrane region" description="Helical" evidence="9">
    <location>
        <begin position="107"/>
        <end position="126"/>
    </location>
</feature>
<keyword evidence="3" id="KW-0813">Transport</keyword>
<sequence>MEKSLLGSFKEDEYEKAESRCTCFNLMKYWKDLLDFASKAWEMGRSDPRKVIFAIKMGLALSIVSLLIFWKKSYHDIGQYSIWAILTVIVMFEFSIGGTFIKGFNRGLGTLFAGILAFCFAELSLLAANLEEVVIVMSIFIVGFFASYLKLYPTMKPYEYGFRVFVLTYCILMVAGNRTREYNEAVATRLVLIAVGAAVCLVVNICIYPIWSGEDLHNLVVKNFKGVAASLEGCVNGYLMCAEYERIPSKILTYQAADDPLCKGYRSVVESTSQEETLLGFAIWEPPHGPYRMLKYPWINFVKLSGALRHCAFMVMALHGCILSEIQAPAEKRQVFCSELQRVGAEGAKVLRELGKKVEKMEKLGPGDILKDVHEAAEHLQKKIDQKSYLLVNSESETVLDLRPVTTACTPCAPQSASSDNMFRDQASWPLPLSFGGQGVIKEDDCRTYESASALSLATFASLLIELVARLQNVVDTFQELGEKADFKVPVLNAPPTEKSGIWPW</sequence>
<evidence type="ECO:0000256" key="2">
    <source>
        <dbReference type="ARBA" id="ARBA00007079"/>
    </source>
</evidence>
<dbReference type="Proteomes" id="UP000250321">
    <property type="component" value="Unassembled WGS sequence"/>
</dbReference>
<evidence type="ECO:0000313" key="11">
    <source>
        <dbReference type="Proteomes" id="UP000250321"/>
    </source>
</evidence>
<feature type="transmembrane region" description="Helical" evidence="9">
    <location>
        <begin position="82"/>
        <end position="101"/>
    </location>
</feature>
<feature type="transmembrane region" description="Helical" evidence="9">
    <location>
        <begin position="133"/>
        <end position="149"/>
    </location>
</feature>
<evidence type="ECO:0000256" key="1">
    <source>
        <dbReference type="ARBA" id="ARBA00004141"/>
    </source>
</evidence>